<sequence>MMKTWTSTLQIREYERSGYIYFVIFTFMMPLYAINLGVARLFVDSPFSIFSDLEFVMIYVCFNLNE</sequence>
<evidence type="ECO:0000313" key="1">
    <source>
        <dbReference type="EMBL" id="CAJ2637816.1"/>
    </source>
</evidence>
<dbReference type="Proteomes" id="UP001177021">
    <property type="component" value="Unassembled WGS sequence"/>
</dbReference>
<dbReference type="EMBL" id="CASHSV030000013">
    <property type="protein sequence ID" value="CAJ2637816.1"/>
    <property type="molecule type" value="Genomic_DNA"/>
</dbReference>
<reference evidence="1" key="1">
    <citation type="submission" date="2023-10" db="EMBL/GenBank/DDBJ databases">
        <authorList>
            <person name="Rodriguez Cubillos JULIANA M."/>
            <person name="De Vega J."/>
        </authorList>
    </citation>
    <scope>NUCLEOTIDE SEQUENCE</scope>
</reference>
<protein>
    <submittedName>
        <fullName evidence="1">Uncharacterized protein</fullName>
    </submittedName>
</protein>
<proteinExistence type="predicted"/>
<organism evidence="1 2">
    <name type="scientific">Trifolium pratense</name>
    <name type="common">Red clover</name>
    <dbReference type="NCBI Taxonomy" id="57577"/>
    <lineage>
        <taxon>Eukaryota</taxon>
        <taxon>Viridiplantae</taxon>
        <taxon>Streptophyta</taxon>
        <taxon>Embryophyta</taxon>
        <taxon>Tracheophyta</taxon>
        <taxon>Spermatophyta</taxon>
        <taxon>Magnoliopsida</taxon>
        <taxon>eudicotyledons</taxon>
        <taxon>Gunneridae</taxon>
        <taxon>Pentapetalae</taxon>
        <taxon>rosids</taxon>
        <taxon>fabids</taxon>
        <taxon>Fabales</taxon>
        <taxon>Fabaceae</taxon>
        <taxon>Papilionoideae</taxon>
        <taxon>50 kb inversion clade</taxon>
        <taxon>NPAAA clade</taxon>
        <taxon>Hologalegina</taxon>
        <taxon>IRL clade</taxon>
        <taxon>Trifolieae</taxon>
        <taxon>Trifolium</taxon>
    </lineage>
</organism>
<gene>
    <name evidence="1" type="ORF">MILVUS5_LOCUS8120</name>
</gene>
<evidence type="ECO:0000313" key="2">
    <source>
        <dbReference type="Proteomes" id="UP001177021"/>
    </source>
</evidence>
<accession>A0ACB0J138</accession>
<comment type="caution">
    <text evidence="1">The sequence shown here is derived from an EMBL/GenBank/DDBJ whole genome shotgun (WGS) entry which is preliminary data.</text>
</comment>
<keyword evidence="2" id="KW-1185">Reference proteome</keyword>
<name>A0ACB0J138_TRIPR</name>